<accession>A0ACC2QJ24</accession>
<gene>
    <name evidence="1" type="ORF">PYW08_002653</name>
</gene>
<keyword evidence="2" id="KW-1185">Reference proteome</keyword>
<evidence type="ECO:0000313" key="2">
    <source>
        <dbReference type="Proteomes" id="UP001231649"/>
    </source>
</evidence>
<organism evidence="1 2">
    <name type="scientific">Mythimna loreyi</name>
    <dbReference type="NCBI Taxonomy" id="667449"/>
    <lineage>
        <taxon>Eukaryota</taxon>
        <taxon>Metazoa</taxon>
        <taxon>Ecdysozoa</taxon>
        <taxon>Arthropoda</taxon>
        <taxon>Hexapoda</taxon>
        <taxon>Insecta</taxon>
        <taxon>Pterygota</taxon>
        <taxon>Neoptera</taxon>
        <taxon>Endopterygota</taxon>
        <taxon>Lepidoptera</taxon>
        <taxon>Glossata</taxon>
        <taxon>Ditrysia</taxon>
        <taxon>Noctuoidea</taxon>
        <taxon>Noctuidae</taxon>
        <taxon>Noctuinae</taxon>
        <taxon>Hadenini</taxon>
        <taxon>Mythimna</taxon>
    </lineage>
</organism>
<dbReference type="EMBL" id="CM056789">
    <property type="protein sequence ID" value="KAJ8718416.1"/>
    <property type="molecule type" value="Genomic_DNA"/>
</dbReference>
<proteinExistence type="predicted"/>
<evidence type="ECO:0000313" key="1">
    <source>
        <dbReference type="EMBL" id="KAJ8718416.1"/>
    </source>
</evidence>
<dbReference type="Proteomes" id="UP001231649">
    <property type="component" value="Chromosome 13"/>
</dbReference>
<name>A0ACC2QJ24_9NEOP</name>
<protein>
    <submittedName>
        <fullName evidence="1">Uncharacterized protein</fullName>
    </submittedName>
</protein>
<reference evidence="1" key="1">
    <citation type="submission" date="2023-03" db="EMBL/GenBank/DDBJ databases">
        <title>Chromosome-level genomes of two armyworms, Mythimna separata and Mythimna loreyi, provide insights into the biosynthesis and reception of sex pheromones.</title>
        <authorList>
            <person name="Zhao H."/>
        </authorList>
    </citation>
    <scope>NUCLEOTIDE SEQUENCE</scope>
    <source>
        <strain evidence="1">BeijingLab</strain>
    </source>
</reference>
<sequence>MFFFLSSIMGISKFPYLPIYCGSKMAVVQFSSQCLAMDPFYEKTGIRLMSMCLGATDNSLVLNLETKAWDQKLGNKMTAAVENGYTCQTRLSAVAALLDMFNTGAPATVWLSVDNKPVKDITSSIDRAFKDFEKILLRE</sequence>
<comment type="caution">
    <text evidence="1">The sequence shown here is derived from an EMBL/GenBank/DDBJ whole genome shotgun (WGS) entry which is preliminary data.</text>
</comment>